<reference evidence="2" key="1">
    <citation type="journal article" date="2023" name="Front. Plant Sci.">
        <title>Chromosomal-level genome assembly of Melastoma candidum provides insights into trichome evolution.</title>
        <authorList>
            <person name="Zhong Y."/>
            <person name="Wu W."/>
            <person name="Sun C."/>
            <person name="Zou P."/>
            <person name="Liu Y."/>
            <person name="Dai S."/>
            <person name="Zhou R."/>
        </authorList>
    </citation>
    <scope>NUCLEOTIDE SEQUENCE [LARGE SCALE GENOMIC DNA]</scope>
</reference>
<proteinExistence type="predicted"/>
<protein>
    <submittedName>
        <fullName evidence="1">Uncharacterized protein</fullName>
    </submittedName>
</protein>
<comment type="caution">
    <text evidence="1">The sequence shown here is derived from an EMBL/GenBank/DDBJ whole genome shotgun (WGS) entry which is preliminary data.</text>
</comment>
<evidence type="ECO:0000313" key="1">
    <source>
        <dbReference type="EMBL" id="KAI4388705.1"/>
    </source>
</evidence>
<accession>A0ACB9SBY3</accession>
<evidence type="ECO:0000313" key="2">
    <source>
        <dbReference type="Proteomes" id="UP001057402"/>
    </source>
</evidence>
<gene>
    <name evidence="1" type="ORF">MLD38_001010</name>
</gene>
<dbReference type="EMBL" id="CM042880">
    <property type="protein sequence ID" value="KAI4388705.1"/>
    <property type="molecule type" value="Genomic_DNA"/>
</dbReference>
<keyword evidence="2" id="KW-1185">Reference proteome</keyword>
<organism evidence="1 2">
    <name type="scientific">Melastoma candidum</name>
    <dbReference type="NCBI Taxonomy" id="119954"/>
    <lineage>
        <taxon>Eukaryota</taxon>
        <taxon>Viridiplantae</taxon>
        <taxon>Streptophyta</taxon>
        <taxon>Embryophyta</taxon>
        <taxon>Tracheophyta</taxon>
        <taxon>Spermatophyta</taxon>
        <taxon>Magnoliopsida</taxon>
        <taxon>eudicotyledons</taxon>
        <taxon>Gunneridae</taxon>
        <taxon>Pentapetalae</taxon>
        <taxon>rosids</taxon>
        <taxon>malvids</taxon>
        <taxon>Myrtales</taxon>
        <taxon>Melastomataceae</taxon>
        <taxon>Melastomatoideae</taxon>
        <taxon>Melastomateae</taxon>
        <taxon>Melastoma</taxon>
    </lineage>
</organism>
<sequence>MEKVEVIAERRAREVTFSKRRQGLFTKASELSVLCGMELGIVVFSPSGNPFVFGQPDADVIFQRYLTGPSPFEHRFRSLFHDGFSQHRAEYDRVMRKLEQTRHGQGGGALSTGLGNSNYSWDNVDMEIGDMDVEELERYMESINRTMDKVRDELKVLDELEKTGLYVSDLGFLHECGF</sequence>
<name>A0ACB9SBY3_9MYRT</name>
<dbReference type="Proteomes" id="UP001057402">
    <property type="component" value="Chromosome 1"/>
</dbReference>